<gene>
    <name evidence="1" type="ORF">EDD54_4391</name>
</gene>
<evidence type="ECO:0000313" key="2">
    <source>
        <dbReference type="Proteomes" id="UP000294547"/>
    </source>
</evidence>
<organism evidence="1 2">
    <name type="scientific">Oharaeibacter diazotrophicus</name>
    <dbReference type="NCBI Taxonomy" id="1920512"/>
    <lineage>
        <taxon>Bacteria</taxon>
        <taxon>Pseudomonadati</taxon>
        <taxon>Pseudomonadota</taxon>
        <taxon>Alphaproteobacteria</taxon>
        <taxon>Hyphomicrobiales</taxon>
        <taxon>Pleomorphomonadaceae</taxon>
        <taxon>Oharaeibacter</taxon>
    </lineage>
</organism>
<protein>
    <submittedName>
        <fullName evidence="1">Uncharacterized protein</fullName>
    </submittedName>
</protein>
<evidence type="ECO:0000313" key="1">
    <source>
        <dbReference type="EMBL" id="TDP81521.1"/>
    </source>
</evidence>
<dbReference type="AlphaFoldDB" id="A0A4R6R6E2"/>
<dbReference type="Proteomes" id="UP000294547">
    <property type="component" value="Unassembled WGS sequence"/>
</dbReference>
<dbReference type="OrthoDB" id="8353319at2"/>
<keyword evidence="2" id="KW-1185">Reference proteome</keyword>
<accession>A0A4R6R6E2</accession>
<reference evidence="1 2" key="1">
    <citation type="submission" date="2019-03" db="EMBL/GenBank/DDBJ databases">
        <title>Genomic Encyclopedia of Type Strains, Phase IV (KMG-IV): sequencing the most valuable type-strain genomes for metagenomic binning, comparative biology and taxonomic classification.</title>
        <authorList>
            <person name="Goeker M."/>
        </authorList>
    </citation>
    <scope>NUCLEOTIDE SEQUENCE [LARGE SCALE GENOMIC DNA]</scope>
    <source>
        <strain evidence="1 2">DSM 102969</strain>
    </source>
</reference>
<sequence>MSDIKDVQTPERLIERALRHASTGPAHPAKDLMRELATVLQAALAREEEVRKAAYLDGVRSAVKVVREKKEAIRSQTGDGSAEEVGAVHDEVTTHIADIANEGRVSVDGLVRLVARLEDARADAATLDRDVVRAYYALVNRGQPTSADVLPNGRPTESLDIALAIATRLLPAGWWSLGATFDVAEEVPTAMVGADQTDEQPPRKAARPARALLAATFAAVAARGL</sequence>
<dbReference type="RefSeq" id="WP_126540695.1">
    <property type="nucleotide sequence ID" value="NZ_BSPM01000002.1"/>
</dbReference>
<name>A0A4R6R6E2_9HYPH</name>
<proteinExistence type="predicted"/>
<comment type="caution">
    <text evidence="1">The sequence shown here is derived from an EMBL/GenBank/DDBJ whole genome shotgun (WGS) entry which is preliminary data.</text>
</comment>
<dbReference type="EMBL" id="SNXY01000012">
    <property type="protein sequence ID" value="TDP81521.1"/>
    <property type="molecule type" value="Genomic_DNA"/>
</dbReference>